<organism evidence="2 3">
    <name type="scientific">Kitasatospora kazusensis</name>
    <dbReference type="NCBI Taxonomy" id="407974"/>
    <lineage>
        <taxon>Bacteria</taxon>
        <taxon>Bacillati</taxon>
        <taxon>Actinomycetota</taxon>
        <taxon>Actinomycetes</taxon>
        <taxon>Kitasatosporales</taxon>
        <taxon>Streptomycetaceae</taxon>
        <taxon>Kitasatospora</taxon>
    </lineage>
</organism>
<accession>A0ABN3A5D8</accession>
<keyword evidence="3" id="KW-1185">Reference proteome</keyword>
<sequence length="174" mass="17760">MPDTELTPVTTSEAATVSTAPSVTDTPAGSDSGPGAIEVAGQVIAVAGEVISDAVKYGLVVAQLGLAAVKLAHLSGQIRATYAYVEGCAASVGRLADQAAGMNVDKDTVGEHREAATVMLSVLAEAEAMAAATEELSVMFQQTADAHESDYGPVAEVIANKEGAMADREFYSNR</sequence>
<feature type="compositionally biased region" description="Low complexity" evidence="1">
    <location>
        <begin position="7"/>
        <end position="27"/>
    </location>
</feature>
<feature type="region of interest" description="Disordered" evidence="1">
    <location>
        <begin position="1"/>
        <end position="34"/>
    </location>
</feature>
<name>A0ABN3A5D8_9ACTN</name>
<evidence type="ECO:0000256" key="1">
    <source>
        <dbReference type="SAM" id="MobiDB-lite"/>
    </source>
</evidence>
<evidence type="ECO:0008006" key="4">
    <source>
        <dbReference type="Google" id="ProtNLM"/>
    </source>
</evidence>
<protein>
    <recommendedName>
        <fullName evidence="4">Excreted virulence factor EspC (Type VII ESX diderm)</fullName>
    </recommendedName>
</protein>
<evidence type="ECO:0000313" key="3">
    <source>
        <dbReference type="Proteomes" id="UP001422759"/>
    </source>
</evidence>
<gene>
    <name evidence="2" type="ORF">GCM10009760_53140</name>
</gene>
<proteinExistence type="predicted"/>
<dbReference type="EMBL" id="BAAANT010000041">
    <property type="protein sequence ID" value="GAA2154325.1"/>
    <property type="molecule type" value="Genomic_DNA"/>
</dbReference>
<comment type="caution">
    <text evidence="2">The sequence shown here is derived from an EMBL/GenBank/DDBJ whole genome shotgun (WGS) entry which is preliminary data.</text>
</comment>
<dbReference type="Proteomes" id="UP001422759">
    <property type="component" value="Unassembled WGS sequence"/>
</dbReference>
<dbReference type="RefSeq" id="WP_344468498.1">
    <property type="nucleotide sequence ID" value="NZ_BAAANT010000041.1"/>
</dbReference>
<reference evidence="2 3" key="1">
    <citation type="journal article" date="2019" name="Int. J. Syst. Evol. Microbiol.">
        <title>The Global Catalogue of Microorganisms (GCM) 10K type strain sequencing project: providing services to taxonomists for standard genome sequencing and annotation.</title>
        <authorList>
            <consortium name="The Broad Institute Genomics Platform"/>
            <consortium name="The Broad Institute Genome Sequencing Center for Infectious Disease"/>
            <person name="Wu L."/>
            <person name="Ma J."/>
        </authorList>
    </citation>
    <scope>NUCLEOTIDE SEQUENCE [LARGE SCALE GENOMIC DNA]</scope>
    <source>
        <strain evidence="2 3">JCM 14560</strain>
    </source>
</reference>
<evidence type="ECO:0000313" key="2">
    <source>
        <dbReference type="EMBL" id="GAA2154325.1"/>
    </source>
</evidence>